<dbReference type="OrthoDB" id="114454at2157"/>
<evidence type="ECO:0000313" key="2">
    <source>
        <dbReference type="Proteomes" id="UP000002408"/>
    </source>
</evidence>
<dbReference type="AlphaFoldDB" id="A7I846"/>
<dbReference type="RefSeq" id="WP_012106940.1">
    <property type="nucleotide sequence ID" value="NC_009712.1"/>
</dbReference>
<protein>
    <submittedName>
        <fullName evidence="1">Uncharacterized protein</fullName>
    </submittedName>
</protein>
<reference evidence="2" key="1">
    <citation type="journal article" date="2015" name="Microbiology">
        <title>Genome of Methanoregula boonei 6A8 reveals adaptations to oligotrophic peatland environments.</title>
        <authorList>
            <person name="Braeuer S."/>
            <person name="Cadillo-Quiroz H."/>
            <person name="Kyrpides N."/>
            <person name="Woyke T."/>
            <person name="Goodwin L."/>
            <person name="Detter C."/>
            <person name="Podell S."/>
            <person name="Yavitt J.B."/>
            <person name="Zinder S.H."/>
        </authorList>
    </citation>
    <scope>NUCLEOTIDE SEQUENCE [LARGE SCALE GENOMIC DNA]</scope>
    <source>
        <strain evidence="2">DSM 21154 / JCM 14090 / 6A8</strain>
    </source>
</reference>
<evidence type="ECO:0000313" key="1">
    <source>
        <dbReference type="EMBL" id="ABS55907.1"/>
    </source>
</evidence>
<dbReference type="GeneID" id="5410951"/>
<accession>A7I846</accession>
<proteinExistence type="predicted"/>
<sequence>MTSDNEYVQVLSHLYEKSLILHDTSLFDKTLYFYFVDALAHIDYTCSVYAYNYQSPKNVMGAEYMRWRIDEEKKGDRPRFPAFMTWLKETHPEKFAKLPSLWQIIYDTEDPASYRSFRIVPDPDSRQAVPPDFFIVLIDELFEQEFLKSLYEEASLSRLFVQFMTEKQS</sequence>
<keyword evidence="2" id="KW-1185">Reference proteome</keyword>
<dbReference type="HOGENOM" id="CLU_1574949_0_0_2"/>
<dbReference type="eggNOG" id="arCOG05301">
    <property type="taxonomic scope" value="Archaea"/>
</dbReference>
<gene>
    <name evidence="1" type="ordered locus">Mboo_1389</name>
</gene>
<dbReference type="KEGG" id="mbn:Mboo_1389"/>
<name>A7I846_METB6</name>
<dbReference type="STRING" id="456442.Mboo_1389"/>
<organism evidence="1 2">
    <name type="scientific">Methanoregula boonei (strain DSM 21154 / JCM 14090 / 6A8)</name>
    <dbReference type="NCBI Taxonomy" id="456442"/>
    <lineage>
        <taxon>Archaea</taxon>
        <taxon>Methanobacteriati</taxon>
        <taxon>Methanobacteriota</taxon>
        <taxon>Stenosarchaea group</taxon>
        <taxon>Methanomicrobia</taxon>
        <taxon>Methanomicrobiales</taxon>
        <taxon>Methanoregulaceae</taxon>
        <taxon>Methanoregula</taxon>
    </lineage>
</organism>
<dbReference type="EMBL" id="CP000780">
    <property type="protein sequence ID" value="ABS55907.1"/>
    <property type="molecule type" value="Genomic_DNA"/>
</dbReference>
<dbReference type="Proteomes" id="UP000002408">
    <property type="component" value="Chromosome"/>
</dbReference>